<keyword evidence="3" id="KW-1185">Reference proteome</keyword>
<evidence type="ECO:0000313" key="3">
    <source>
        <dbReference type="Proteomes" id="UP000887013"/>
    </source>
</evidence>
<dbReference type="AlphaFoldDB" id="A0A8X6TK16"/>
<evidence type="ECO:0000313" key="2">
    <source>
        <dbReference type="EMBL" id="GFT26229.1"/>
    </source>
</evidence>
<sequence length="100" mass="10552">MEKGNDGKSLHPGSSSGDTDQGNSQGFSPRAGTEPEPVRVLQLSESFFVADTVEDDISMIPPTQDLLIPNTPPPAEISDKEGNVSNGNDTTVPNLDEVSK</sequence>
<accession>A0A8X6TK16</accession>
<gene>
    <name evidence="2" type="primary">AVEN_259852_1</name>
    <name evidence="2" type="ORF">NPIL_655271</name>
</gene>
<dbReference type="OrthoDB" id="6434439at2759"/>
<protein>
    <submittedName>
        <fullName evidence="2">Uncharacterized protein</fullName>
    </submittedName>
</protein>
<organism evidence="2 3">
    <name type="scientific">Nephila pilipes</name>
    <name type="common">Giant wood spider</name>
    <name type="synonym">Nephila maculata</name>
    <dbReference type="NCBI Taxonomy" id="299642"/>
    <lineage>
        <taxon>Eukaryota</taxon>
        <taxon>Metazoa</taxon>
        <taxon>Ecdysozoa</taxon>
        <taxon>Arthropoda</taxon>
        <taxon>Chelicerata</taxon>
        <taxon>Arachnida</taxon>
        <taxon>Araneae</taxon>
        <taxon>Araneomorphae</taxon>
        <taxon>Entelegynae</taxon>
        <taxon>Araneoidea</taxon>
        <taxon>Nephilidae</taxon>
        <taxon>Nephila</taxon>
    </lineage>
</organism>
<name>A0A8X6TK16_NEPPI</name>
<dbReference type="Proteomes" id="UP000887013">
    <property type="component" value="Unassembled WGS sequence"/>
</dbReference>
<feature type="compositionally biased region" description="Polar residues" evidence="1">
    <location>
        <begin position="83"/>
        <end position="93"/>
    </location>
</feature>
<feature type="region of interest" description="Disordered" evidence="1">
    <location>
        <begin position="60"/>
        <end position="100"/>
    </location>
</feature>
<evidence type="ECO:0000256" key="1">
    <source>
        <dbReference type="SAM" id="MobiDB-lite"/>
    </source>
</evidence>
<feature type="region of interest" description="Disordered" evidence="1">
    <location>
        <begin position="1"/>
        <end position="39"/>
    </location>
</feature>
<dbReference type="EMBL" id="BMAW01060438">
    <property type="protein sequence ID" value="GFT26229.1"/>
    <property type="molecule type" value="Genomic_DNA"/>
</dbReference>
<comment type="caution">
    <text evidence="2">The sequence shown here is derived from an EMBL/GenBank/DDBJ whole genome shotgun (WGS) entry which is preliminary data.</text>
</comment>
<feature type="compositionally biased region" description="Polar residues" evidence="1">
    <location>
        <begin position="12"/>
        <end position="27"/>
    </location>
</feature>
<proteinExistence type="predicted"/>
<reference evidence="2" key="1">
    <citation type="submission" date="2020-08" db="EMBL/GenBank/DDBJ databases">
        <title>Multicomponent nature underlies the extraordinary mechanical properties of spider dragline silk.</title>
        <authorList>
            <person name="Kono N."/>
            <person name="Nakamura H."/>
            <person name="Mori M."/>
            <person name="Yoshida Y."/>
            <person name="Ohtoshi R."/>
            <person name="Malay A.D."/>
            <person name="Moran D.A.P."/>
            <person name="Tomita M."/>
            <person name="Numata K."/>
            <person name="Arakawa K."/>
        </authorList>
    </citation>
    <scope>NUCLEOTIDE SEQUENCE</scope>
</reference>